<dbReference type="OrthoDB" id="1666947at2"/>
<evidence type="ECO:0000313" key="4">
    <source>
        <dbReference type="Proteomes" id="UP000198943"/>
    </source>
</evidence>
<evidence type="ECO:0000256" key="1">
    <source>
        <dbReference type="SAM" id="SignalP"/>
    </source>
</evidence>
<dbReference type="InterPro" id="IPR005546">
    <property type="entry name" value="Autotransporte_beta"/>
</dbReference>
<dbReference type="Gene3D" id="2.40.128.130">
    <property type="entry name" value="Autotransporter beta-domain"/>
    <property type="match status" value="1"/>
</dbReference>
<accession>A0A1G6JEC7</accession>
<proteinExistence type="predicted"/>
<dbReference type="SMART" id="SM00869">
    <property type="entry name" value="Autotransporter"/>
    <property type="match status" value="1"/>
</dbReference>
<dbReference type="PROSITE" id="PS51208">
    <property type="entry name" value="AUTOTRANSPORTER"/>
    <property type="match status" value="1"/>
</dbReference>
<evidence type="ECO:0000259" key="2">
    <source>
        <dbReference type="PROSITE" id="PS51208"/>
    </source>
</evidence>
<keyword evidence="4" id="KW-1185">Reference proteome</keyword>
<feature type="domain" description="Autotransporter" evidence="2">
    <location>
        <begin position="1269"/>
        <end position="1534"/>
    </location>
</feature>
<dbReference type="SUPFAM" id="SSF103515">
    <property type="entry name" value="Autotransporter"/>
    <property type="match status" value="1"/>
</dbReference>
<feature type="signal peptide" evidence="1">
    <location>
        <begin position="1"/>
        <end position="35"/>
    </location>
</feature>
<organism evidence="3 4">
    <name type="scientific">Succiniclasticum ruminis</name>
    <dbReference type="NCBI Taxonomy" id="40841"/>
    <lineage>
        <taxon>Bacteria</taxon>
        <taxon>Bacillati</taxon>
        <taxon>Bacillota</taxon>
        <taxon>Negativicutes</taxon>
        <taxon>Acidaminococcales</taxon>
        <taxon>Acidaminococcaceae</taxon>
        <taxon>Succiniclasticum</taxon>
    </lineage>
</organism>
<gene>
    <name evidence="3" type="ORF">SAMN04487864_10387</name>
</gene>
<dbReference type="RefSeq" id="WP_093729538.1">
    <property type="nucleotide sequence ID" value="NZ_FMYW01000003.1"/>
</dbReference>
<feature type="chain" id="PRO_5011752366" description="Autotransporter domain-containing protein" evidence="1">
    <location>
        <begin position="36"/>
        <end position="1534"/>
    </location>
</feature>
<dbReference type="Proteomes" id="UP000198943">
    <property type="component" value="Unassembled WGS sequence"/>
</dbReference>
<name>A0A1G6JEC7_9FIRM</name>
<dbReference type="InterPro" id="IPR036709">
    <property type="entry name" value="Autotransporte_beta_dom_sf"/>
</dbReference>
<dbReference type="EMBL" id="FMYW01000003">
    <property type="protein sequence ID" value="SDC17182.1"/>
    <property type="molecule type" value="Genomic_DNA"/>
</dbReference>
<protein>
    <recommendedName>
        <fullName evidence="2">Autotransporter domain-containing protein</fullName>
    </recommendedName>
</protein>
<reference evidence="4" key="1">
    <citation type="submission" date="2016-10" db="EMBL/GenBank/DDBJ databases">
        <authorList>
            <person name="Varghese N."/>
            <person name="Submissions S."/>
        </authorList>
    </citation>
    <scope>NUCLEOTIDE SEQUENCE [LARGE SCALE GENOMIC DNA]</scope>
    <source>
        <strain evidence="4">DSM 11005</strain>
    </source>
</reference>
<sequence length="1534" mass="160149">MTKLSKKNQKRLAKLVSMALMCAGGLCSLPSVASAEEVKEVTWDGSVTGSTPTNVTPANALEFGGLGNSYAYITDTFVTQGYKTVTLLPNGDTHYVTPGYNNTTAALSGFTLNVNGGFWNNVYGAFSRGGGNVTGNKVYIKGGTVGGEVFGGSADISGNVRDNEVHIEDGNVNHNIIGGYSIKGNSEHNTVTINGGTIDYPSGYGSWIYGGRSNSGDAENNTVTISGGAINPNPASSLKIYGGFTNGNGKKAKGNDVTIGGNASFADTGNLDVYGGYAYSSDSSDTEASGNTVTIEKDATLGSNTRIFGGYATKKIYDSGLKDVPSITNNNTVNILKAITVKSLVGGWNATEGTGNTLNIGATGVTVGDGGVAGFQKIALTKDVQFTNDATVLNANTFSFDDGTLDISGATGLISATDKGAMTLLASSIDNNFSTLKLAYDDATKTSPKPLDATTPSVVVKSSADGATETLSNKVVLTSGTTHTVSLDKDNSYKNVLYTITGNGKITKVDLSNWNGNAADLTGYTGTSVPVATGGFTVPTEDATILTAPTETFFGEVTGARAYSDTGKFEPITEKGVTLSGVKTGGVKAEGTKLNYYAETMGVQSVALEAMKWDDGLAAATGYGFAGVTSIDASNLNFTFADADKAKLSKTSKMTLVDKATGLTAGAKVDGKDKTQTVDYTVNGATLTGTLTGTVSTAAGAVNYAATGMTLDSVDLAKWDGATASAVPAGWTKNDSGVTVATENMNNLPETSKVILVTDTANYFSDAKISETNKYKAYDFTPSAANGVTLSGKQSKGVRTAENGKKLEYAVGKMDVSEISFGEMKWGTGRAATTDYDFANTATVKATDLSFTFTDEQKADLSSTSKMTLLSDATNLAADKTVTGESRTQQVDYSVANGVGLTGTLTGTVATIAGAVNYTATGMTLDSVDLTKWDGATTSAVPKGWTAADKSVAVNNADAITVTPTKTQAILTAESGMFQDVNVAKTPVAFDPVTENGVTLTGTKTNSIQTTKTKVDNDTVSYVVGKKDVKSIAIGAIEWGGKALDGSSADYNYEAASVDSSKFDISNPEKVEANVAKILLEANDTLKDMTKDVNASYNDYEVTTGVLMNGMITGSLSKSGNNIVFATAENKATDLTFGKVEWTGSNPLLDHSKTLKNVSFDGATVDTSNIDFYKEMYIEADQTTTLVSNFGGNPKDIKGTTYKVGTAFDGEGSASMENGKLIFRTKTSAGVSEQTHKAVMGVEATMGLLASGIGHLDKVLDGFGNVSNAGSDGASTSASIGGGKDRYETNSHVNINSWSAAVGVGARKETKKGTLQYGIFGEYGKGSYTMHSDVGRSDGDAHYAGGGLMAKWTNKHDVYTEASFRLGRVSDSANDLLRDGAGNAYGYDIHATYYGAHVGLGKIFNYKGGKSLDVYGKFFYTKRDGCEFDAKQHYNLDSVNSSVLRIGARYGTTDKKWNWYGGLAYEYEFDGEAKGTVNGTAIRAASIKGSSVRGEFGMRMDATKDNPWRTDISIYGYGGKHRGFGGSVNVAYTF</sequence>
<keyword evidence="1" id="KW-0732">Signal</keyword>
<evidence type="ECO:0000313" key="3">
    <source>
        <dbReference type="EMBL" id="SDC17182.1"/>
    </source>
</evidence>